<dbReference type="Proteomes" id="UP000177047">
    <property type="component" value="Unassembled WGS sequence"/>
</dbReference>
<dbReference type="STRING" id="1801803.A2356_01030"/>
<protein>
    <submittedName>
        <fullName evidence="1">Uncharacterized protein</fullName>
    </submittedName>
</protein>
<name>A0A1F6YSV8_9BACT</name>
<comment type="caution">
    <text evidence="1">The sequence shown here is derived from an EMBL/GenBank/DDBJ whole genome shotgun (WGS) entry which is preliminary data.</text>
</comment>
<dbReference type="EMBL" id="MFWB01000008">
    <property type="protein sequence ID" value="OGJ09417.1"/>
    <property type="molecule type" value="Genomic_DNA"/>
</dbReference>
<organism evidence="1 2">
    <name type="scientific">Candidatus Nomurabacteria bacterium RIFOXYB1_FULL_39_16</name>
    <dbReference type="NCBI Taxonomy" id="1801803"/>
    <lineage>
        <taxon>Bacteria</taxon>
        <taxon>Candidatus Nomuraibacteriota</taxon>
    </lineage>
</organism>
<reference evidence="1 2" key="1">
    <citation type="journal article" date="2016" name="Nat. Commun.">
        <title>Thousands of microbial genomes shed light on interconnected biogeochemical processes in an aquifer system.</title>
        <authorList>
            <person name="Anantharaman K."/>
            <person name="Brown C.T."/>
            <person name="Hug L.A."/>
            <person name="Sharon I."/>
            <person name="Castelle C.J."/>
            <person name="Probst A.J."/>
            <person name="Thomas B.C."/>
            <person name="Singh A."/>
            <person name="Wilkins M.J."/>
            <person name="Karaoz U."/>
            <person name="Brodie E.L."/>
            <person name="Williams K.H."/>
            <person name="Hubbard S.S."/>
            <person name="Banfield J.F."/>
        </authorList>
    </citation>
    <scope>NUCLEOTIDE SEQUENCE [LARGE SCALE GENOMIC DNA]</scope>
</reference>
<accession>A0A1F6YSV8</accession>
<sequence>MGASLVANAPGGRSVPLGTRETELVLDLGAERREIGDIRWNLRKGPFRNRPPVMDDPEVFRGKVNV</sequence>
<proteinExistence type="predicted"/>
<gene>
    <name evidence="1" type="ORF">A2356_01030</name>
</gene>
<evidence type="ECO:0000313" key="2">
    <source>
        <dbReference type="Proteomes" id="UP000177047"/>
    </source>
</evidence>
<evidence type="ECO:0000313" key="1">
    <source>
        <dbReference type="EMBL" id="OGJ09417.1"/>
    </source>
</evidence>
<dbReference type="AlphaFoldDB" id="A0A1F6YSV8"/>